<name>Q1PLD7_PROMR</name>
<sequence length="46" mass="5411">MELVQKEEISLGLESYDALGFNSQEELELEISKLIKIRPEFEINRE</sequence>
<dbReference type="EMBL" id="DQ366711">
    <property type="protein sequence ID" value="ABE10758.1"/>
    <property type="molecule type" value="Genomic_DNA"/>
</dbReference>
<protein>
    <submittedName>
        <fullName evidence="1">Uncharacterized protein</fullName>
    </submittedName>
</protein>
<reference evidence="1" key="1">
    <citation type="journal article" date="2006" name="Science">
        <title>Genomic islands and the ecology and evolution of Prochlorococcus.</title>
        <authorList>
            <person name="Coleman M.L."/>
            <person name="Sullivan M.B."/>
            <person name="Martiny A.C."/>
            <person name="Steglich C."/>
            <person name="Barry K."/>
            <person name="Delong E.F."/>
            <person name="Chisholm S.W."/>
        </authorList>
    </citation>
    <scope>NUCLEOTIDE SEQUENCE</scope>
</reference>
<evidence type="ECO:0000313" key="1">
    <source>
        <dbReference type="EMBL" id="ABE10758.1"/>
    </source>
</evidence>
<reference evidence="1" key="2">
    <citation type="submission" date="2006-04" db="EMBL/GenBank/DDBJ databases">
        <title>Sequencing of the draft fosmids and assembly of Prochlorococcus marinus environmental genome fragment.</title>
        <authorList>
            <consortium name="US DOE Joint Genome Institute (JGI)"/>
            <person name="Copeland A."/>
            <person name="Lucas S."/>
            <person name="Lapidus A."/>
            <person name="Barry K."/>
            <person name="Detter J.C."/>
            <person name="Glavina T."/>
            <person name="Hammon N."/>
            <person name="Israni S."/>
            <person name="Richardson P."/>
        </authorList>
    </citation>
    <scope>NUCLEOTIDE SEQUENCE</scope>
</reference>
<dbReference type="AlphaFoldDB" id="Q1PLD7"/>
<proteinExistence type="predicted"/>
<organism evidence="1">
    <name type="scientific">uncultured Prochlorococcus marinus clone ASNC1092</name>
    <dbReference type="NCBI Taxonomy" id="379363"/>
    <lineage>
        <taxon>Bacteria</taxon>
        <taxon>Bacillati</taxon>
        <taxon>Cyanobacteriota</taxon>
        <taxon>Cyanophyceae</taxon>
        <taxon>Synechococcales</taxon>
        <taxon>Prochlorococcaceae</taxon>
        <taxon>Prochlorococcus</taxon>
    </lineage>
</organism>
<gene>
    <name evidence="1" type="ORF">ASNC1092_0022</name>
</gene>
<accession>Q1PLD7</accession>